<dbReference type="InParanoid" id="A0A090M661"/>
<proteinExistence type="predicted"/>
<reference evidence="3 4" key="2">
    <citation type="journal article" date="2014" name="BMC Genomics">
        <title>An improved genome of the model marine alga Ostreococcus tauri unfolds by assessing Illumina de novo assemblies.</title>
        <authorList>
            <person name="Blanc-Mathieu R."/>
            <person name="Verhelst B."/>
            <person name="Derelle E."/>
            <person name="Rombauts S."/>
            <person name="Bouget F.Y."/>
            <person name="Carre I."/>
            <person name="Chateau A."/>
            <person name="Eyre-Walker A."/>
            <person name="Grimsley N."/>
            <person name="Moreau H."/>
            <person name="Piegu B."/>
            <person name="Rivals E."/>
            <person name="Schackwitz W."/>
            <person name="Van de Peer Y."/>
            <person name="Piganeau G."/>
        </authorList>
    </citation>
    <scope>NUCLEOTIDE SEQUENCE [LARGE SCALE GENOMIC DNA]</scope>
    <source>
        <strain evidence="4">OTTH 0595 / CCAP 157/2 / RCC745</strain>
    </source>
</reference>
<feature type="region of interest" description="Disordered" evidence="2">
    <location>
        <begin position="98"/>
        <end position="117"/>
    </location>
</feature>
<protein>
    <submittedName>
        <fullName evidence="3">Unnamed product</fullName>
    </submittedName>
</protein>
<dbReference type="KEGG" id="ota:OT_ostta04g02920"/>
<evidence type="ECO:0000256" key="1">
    <source>
        <dbReference type="SAM" id="Coils"/>
    </source>
</evidence>
<feature type="compositionally biased region" description="Polar residues" evidence="2">
    <location>
        <begin position="108"/>
        <end position="117"/>
    </location>
</feature>
<reference evidence="4" key="1">
    <citation type="journal article" date="2006" name="Proc. Natl. Acad. Sci. U.S.A.">
        <title>Genome analysis of the smallest free-living eukaryote Ostreococcus tauri unveils many unique features.</title>
        <authorList>
            <person name="Derelle E."/>
            <person name="Ferraz C."/>
            <person name="Rombauts S."/>
            <person name="Rouze P."/>
            <person name="Worden A.Z."/>
            <person name="Robbens S."/>
            <person name="Partensky F."/>
            <person name="Degroeve S."/>
            <person name="Echeynie S."/>
            <person name="Cooke R."/>
            <person name="Saeys Y."/>
            <person name="Wuyts J."/>
            <person name="Jabbari K."/>
            <person name="Bowler C."/>
            <person name="Panaud O."/>
            <person name="Piegu B."/>
            <person name="Ball S.G."/>
            <person name="Ral J.-P."/>
            <person name="Bouget F.-Y."/>
            <person name="Piganeau G."/>
            <person name="De Baets B."/>
            <person name="Picard A."/>
            <person name="Delseny M."/>
            <person name="Demaille J."/>
            <person name="Van de Peer Y."/>
            <person name="Moreau H."/>
        </authorList>
    </citation>
    <scope>NUCLEOTIDE SEQUENCE [LARGE SCALE GENOMIC DNA]</scope>
    <source>
        <strain evidence="4">OTTH 0595 / CCAP 157/2 / RCC745</strain>
    </source>
</reference>
<evidence type="ECO:0000313" key="4">
    <source>
        <dbReference type="Proteomes" id="UP000009170"/>
    </source>
</evidence>
<organism evidence="3 4">
    <name type="scientific">Ostreococcus tauri</name>
    <name type="common">Marine green alga</name>
    <dbReference type="NCBI Taxonomy" id="70448"/>
    <lineage>
        <taxon>Eukaryota</taxon>
        <taxon>Viridiplantae</taxon>
        <taxon>Chlorophyta</taxon>
        <taxon>Mamiellophyceae</taxon>
        <taxon>Mamiellales</taxon>
        <taxon>Bathycoccaceae</taxon>
        <taxon>Ostreococcus</taxon>
    </lineage>
</organism>
<dbReference type="RefSeq" id="XP_003078828.2">
    <property type="nucleotide sequence ID" value="XM_003078780.2"/>
</dbReference>
<evidence type="ECO:0000256" key="2">
    <source>
        <dbReference type="SAM" id="MobiDB-lite"/>
    </source>
</evidence>
<dbReference type="EMBL" id="CAID01000004">
    <property type="protein sequence ID" value="CEF97609.1"/>
    <property type="molecule type" value="Genomic_DNA"/>
</dbReference>
<sequence>MDSKDDIDGEIFDRFARLARDSERRKTENLASSSFSMCRDVEGDRRTALPVVFGDDDDDDPDDEEDALELAPSIVDIVPRRNRESRWLNDVRAYGDDSGVTREETVGEGNSSRQTNPGETWAEVAATAKRTVKITARGARVTADAIKKLASRVDRGARMSLVTATSKENRSAAASNARLAGWLVMKAFLGIRMKSPRVLQCRIDIDAVRTAASRVSRVLVTAWGERQQKQSRLEQRHKEKRVEKEDDVCVVAERTSERSDPAMNMRDLFTLFDKVEDGTDDEVHADAFAELLSPQSIRPDFDTEELIRAQDLVPTPQTMVISPASVDMSRGASFGYSVSRYVDSESENEDENVFVSPSRSLGRVSAMSPEAQAFVQRVEDDLGVLSRSDSDDVFSSRILSADDLALGKEVLREWFALSRHQPVPSPIVIGEDTVSLEQPGRTGDLVSSRTRAMTHALAEMALSPGNRGIAQYVFSFDTLSEEEIDEPEIDDEARSIRYVASQDDALHRTAEWLEDRVVSELEATQATEVPEDERGHIFSEVREETIVEPDRFVDTPNLLDTLYQEVEKLRTEQEEMRKSIELEREQILAEARRVIPPTSAPSAEVAQLKEDIERLRSEQSSLRERSEHRERELKKKIELERKKFEETLKSSLAAERMELEEEIAKSIVLERGGIEEQVHKGDEYLDSEIQQIHEELSRVKAEQERVLQIADGRETSQSPLPTTPEPPIFALEAEPDVSMEWDVYQIKEDIERIKTQQSLSVMISAQQEEDIRKSLVLEKEAIEDGIRREVERAIGTIEMQSVNATHQVQRSASRAEKLLGEAELIMKNAESRLAERERALLNSAEAVVTHMEDQLNQRERELRALTIDTLAVSPFKPHSSALEASTSFAALERARTRRRLLHEVTDTFSLNEIVSQAQALAHELEFRSGE</sequence>
<keyword evidence="4" id="KW-1185">Reference proteome</keyword>
<comment type="caution">
    <text evidence="3">The sequence shown here is derived from an EMBL/GenBank/DDBJ whole genome shotgun (WGS) entry which is preliminary data.</text>
</comment>
<feature type="coiled-coil region" evidence="1">
    <location>
        <begin position="559"/>
        <end position="662"/>
    </location>
</feature>
<dbReference type="Proteomes" id="UP000009170">
    <property type="component" value="Unassembled WGS sequence"/>
</dbReference>
<accession>A0A090M661</accession>
<dbReference type="GeneID" id="9833933"/>
<dbReference type="AlphaFoldDB" id="A0A090M661"/>
<name>A0A090M661_OSTTA</name>
<gene>
    <name evidence="3" type="ORF">OT_ostta04g02920</name>
</gene>
<keyword evidence="1" id="KW-0175">Coiled coil</keyword>
<evidence type="ECO:0000313" key="3">
    <source>
        <dbReference type="EMBL" id="CEF97609.1"/>
    </source>
</evidence>
<feature type="coiled-coil region" evidence="1">
    <location>
        <begin position="812"/>
        <end position="868"/>
    </location>
</feature>
<dbReference type="OrthoDB" id="10628949at2759"/>